<evidence type="ECO:0000259" key="9">
    <source>
        <dbReference type="PROSITE" id="PS51192"/>
    </source>
</evidence>
<proteinExistence type="predicted"/>
<evidence type="ECO:0000256" key="2">
    <source>
        <dbReference type="ARBA" id="ARBA00022741"/>
    </source>
</evidence>
<evidence type="ECO:0000313" key="12">
    <source>
        <dbReference type="Proteomes" id="UP000789901"/>
    </source>
</evidence>
<dbReference type="SMART" id="SM00487">
    <property type="entry name" value="DEXDc"/>
    <property type="match status" value="1"/>
</dbReference>
<evidence type="ECO:0000256" key="5">
    <source>
        <dbReference type="ARBA" id="ARBA00022840"/>
    </source>
</evidence>
<evidence type="ECO:0000313" key="11">
    <source>
        <dbReference type="EMBL" id="CAG8455161.1"/>
    </source>
</evidence>
<feature type="domain" description="Helicase ATP-binding" evidence="9">
    <location>
        <begin position="36"/>
        <end position="205"/>
    </location>
</feature>
<dbReference type="CDD" id="cd00268">
    <property type="entry name" value="DEADc"/>
    <property type="match status" value="1"/>
</dbReference>
<keyword evidence="4" id="KW-0347">Helicase</keyword>
<dbReference type="InterPro" id="IPR044742">
    <property type="entry name" value="DEAD/DEAH_RhlB"/>
</dbReference>
<keyword evidence="6" id="KW-0694">RNA-binding</keyword>
<comment type="catalytic activity">
    <reaction evidence="7">
        <text>ATP + H2O = ADP + phosphate + H(+)</text>
        <dbReference type="Rhea" id="RHEA:13065"/>
        <dbReference type="ChEBI" id="CHEBI:15377"/>
        <dbReference type="ChEBI" id="CHEBI:15378"/>
        <dbReference type="ChEBI" id="CHEBI:30616"/>
        <dbReference type="ChEBI" id="CHEBI:43474"/>
        <dbReference type="ChEBI" id="CHEBI:456216"/>
        <dbReference type="EC" id="3.6.4.13"/>
    </reaction>
</comment>
<sequence>MLLKNELSPAELSVATRKNLLAIGYDKLTSIQEKVIPLVLNGRDVIGQSHTGTGKTASFLIPALEKLEKNFSPQVLVLVPTRELALQVSEEARKLAVPNNLRVLTVYGGTPIQKQLNFLRRGVEVVIGTPGRIIDHLQRKSLATSNLKFVVLDEVDEMIGQGFLPDIKKIICQTPTSRQTLLFSATINPEVKTFSQSYLKNPEYVVSASESPQINDISQYYIETSPREKTRSLINFLRSQQPTATIIFANTKKRQIPLLIATDVAARGIDIKDVSHVINYDFPHNPEFYIHRIGRTGRGGKTGQAVSFVSSWKEKEQLKQVIQQEEYKIEKEEIKMLRQQLKEAQAELLLTENKLKEKISF</sequence>
<keyword evidence="8" id="KW-0175">Coiled coil</keyword>
<evidence type="ECO:0000256" key="3">
    <source>
        <dbReference type="ARBA" id="ARBA00022801"/>
    </source>
</evidence>
<dbReference type="Pfam" id="PF00270">
    <property type="entry name" value="DEAD"/>
    <property type="match status" value="1"/>
</dbReference>
<dbReference type="Gene3D" id="3.40.50.300">
    <property type="entry name" value="P-loop containing nucleotide triphosphate hydrolases"/>
    <property type="match status" value="2"/>
</dbReference>
<evidence type="ECO:0000259" key="10">
    <source>
        <dbReference type="PROSITE" id="PS51194"/>
    </source>
</evidence>
<dbReference type="InterPro" id="IPR001650">
    <property type="entry name" value="Helicase_C-like"/>
</dbReference>
<keyword evidence="2" id="KW-0547">Nucleotide-binding</keyword>
<keyword evidence="12" id="KW-1185">Reference proteome</keyword>
<dbReference type="PROSITE" id="PS51192">
    <property type="entry name" value="HELICASE_ATP_BIND_1"/>
    <property type="match status" value="1"/>
</dbReference>
<evidence type="ECO:0000256" key="4">
    <source>
        <dbReference type="ARBA" id="ARBA00022806"/>
    </source>
</evidence>
<dbReference type="InterPro" id="IPR027417">
    <property type="entry name" value="P-loop_NTPase"/>
</dbReference>
<dbReference type="InterPro" id="IPR014001">
    <property type="entry name" value="Helicase_ATP-bd"/>
</dbReference>
<dbReference type="CDD" id="cd18787">
    <property type="entry name" value="SF2_C_DEAD"/>
    <property type="match status" value="1"/>
</dbReference>
<accession>A0ABM8VV85</accession>
<protein>
    <recommendedName>
        <fullName evidence="1">RNA helicase</fullName>
        <ecNumber evidence="1">3.6.4.13</ecNumber>
    </recommendedName>
</protein>
<dbReference type="InterPro" id="IPR011545">
    <property type="entry name" value="DEAD/DEAH_box_helicase_dom"/>
</dbReference>
<feature type="coiled-coil region" evidence="8">
    <location>
        <begin position="315"/>
        <end position="358"/>
    </location>
</feature>
<evidence type="ECO:0000256" key="1">
    <source>
        <dbReference type="ARBA" id="ARBA00012552"/>
    </source>
</evidence>
<evidence type="ECO:0000256" key="7">
    <source>
        <dbReference type="ARBA" id="ARBA00047984"/>
    </source>
</evidence>
<dbReference type="PROSITE" id="PS51194">
    <property type="entry name" value="HELICASE_CTER"/>
    <property type="match status" value="1"/>
</dbReference>
<evidence type="ECO:0000256" key="6">
    <source>
        <dbReference type="ARBA" id="ARBA00022884"/>
    </source>
</evidence>
<dbReference type="SUPFAM" id="SSF52540">
    <property type="entry name" value="P-loop containing nucleoside triphosphate hydrolases"/>
    <property type="match status" value="2"/>
</dbReference>
<dbReference type="PANTHER" id="PTHR47959:SF1">
    <property type="entry name" value="ATP-DEPENDENT RNA HELICASE DBPA"/>
    <property type="match status" value="1"/>
</dbReference>
<dbReference type="InterPro" id="IPR050079">
    <property type="entry name" value="DEAD_box_RNA_helicase"/>
</dbReference>
<reference evidence="11 12" key="1">
    <citation type="submission" date="2021-06" db="EMBL/GenBank/DDBJ databases">
        <authorList>
            <person name="Kallberg Y."/>
            <person name="Tangrot J."/>
            <person name="Rosling A."/>
        </authorList>
    </citation>
    <scope>NUCLEOTIDE SEQUENCE [LARGE SCALE GENOMIC DNA]</scope>
    <source>
        <strain evidence="11 12">120-4 pot B 10/14</strain>
    </source>
</reference>
<keyword evidence="5" id="KW-0067">ATP-binding</keyword>
<organism evidence="11 12">
    <name type="scientific">Gigaspora margarita</name>
    <dbReference type="NCBI Taxonomy" id="4874"/>
    <lineage>
        <taxon>Eukaryota</taxon>
        <taxon>Fungi</taxon>
        <taxon>Fungi incertae sedis</taxon>
        <taxon>Mucoromycota</taxon>
        <taxon>Glomeromycotina</taxon>
        <taxon>Glomeromycetes</taxon>
        <taxon>Diversisporales</taxon>
        <taxon>Gigasporaceae</taxon>
        <taxon>Gigaspora</taxon>
    </lineage>
</organism>
<dbReference type="EMBL" id="CAJVQB010000001">
    <property type="protein sequence ID" value="CAG8455161.1"/>
    <property type="molecule type" value="Genomic_DNA"/>
</dbReference>
<name>A0ABM8VV85_GIGMA</name>
<evidence type="ECO:0000256" key="8">
    <source>
        <dbReference type="SAM" id="Coils"/>
    </source>
</evidence>
<dbReference type="EC" id="3.6.4.13" evidence="1"/>
<feature type="domain" description="Helicase C-terminal" evidence="10">
    <location>
        <begin position="166"/>
        <end position="342"/>
    </location>
</feature>
<dbReference type="SMART" id="SM00490">
    <property type="entry name" value="HELICc"/>
    <property type="match status" value="1"/>
</dbReference>
<dbReference type="PANTHER" id="PTHR47959">
    <property type="entry name" value="ATP-DEPENDENT RNA HELICASE RHLE-RELATED"/>
    <property type="match status" value="1"/>
</dbReference>
<keyword evidence="3" id="KW-0378">Hydrolase</keyword>
<dbReference type="Proteomes" id="UP000789901">
    <property type="component" value="Unassembled WGS sequence"/>
</dbReference>
<dbReference type="Pfam" id="PF00271">
    <property type="entry name" value="Helicase_C"/>
    <property type="match status" value="1"/>
</dbReference>
<comment type="caution">
    <text evidence="11">The sequence shown here is derived from an EMBL/GenBank/DDBJ whole genome shotgun (WGS) entry which is preliminary data.</text>
</comment>
<gene>
    <name evidence="11" type="ORF">GMARGA_LOCUS11</name>
</gene>